<evidence type="ECO:0000256" key="1">
    <source>
        <dbReference type="ARBA" id="ARBA00022676"/>
    </source>
</evidence>
<dbReference type="SUPFAM" id="SSF53756">
    <property type="entry name" value="UDP-Glycosyltransferase/glycogen phosphorylase"/>
    <property type="match status" value="1"/>
</dbReference>
<evidence type="ECO:0000313" key="6">
    <source>
        <dbReference type="Proteomes" id="UP000005824"/>
    </source>
</evidence>
<dbReference type="Gene3D" id="3.40.50.2000">
    <property type="entry name" value="Glycogen Phosphorylase B"/>
    <property type="match status" value="2"/>
</dbReference>
<evidence type="ECO:0000313" key="5">
    <source>
        <dbReference type="EMBL" id="EDY21760.1"/>
    </source>
</evidence>
<reference evidence="5 6" key="1">
    <citation type="journal article" date="2011" name="J. Bacteriol.">
        <title>Genome sequence of Chthoniobacter flavus Ellin428, an aerobic heterotrophic soil bacterium.</title>
        <authorList>
            <person name="Kant R."/>
            <person name="van Passel M.W."/>
            <person name="Palva A."/>
            <person name="Lucas S."/>
            <person name="Lapidus A."/>
            <person name="Glavina Del Rio T."/>
            <person name="Dalin E."/>
            <person name="Tice H."/>
            <person name="Bruce D."/>
            <person name="Goodwin L."/>
            <person name="Pitluck S."/>
            <person name="Larimer F.W."/>
            <person name="Land M.L."/>
            <person name="Hauser L."/>
            <person name="Sangwan P."/>
            <person name="de Vos W.M."/>
            <person name="Janssen P.H."/>
            <person name="Smidt H."/>
        </authorList>
    </citation>
    <scope>NUCLEOTIDE SEQUENCE [LARGE SCALE GENOMIC DNA]</scope>
    <source>
        <strain evidence="5 6">Ellin428</strain>
    </source>
</reference>
<dbReference type="Proteomes" id="UP000005824">
    <property type="component" value="Unassembled WGS sequence"/>
</dbReference>
<dbReference type="STRING" id="497964.CfE428DRAFT_1005"/>
<keyword evidence="2 5" id="KW-0808">Transferase</keyword>
<dbReference type="GO" id="GO:0016757">
    <property type="term" value="F:glycosyltransferase activity"/>
    <property type="evidence" value="ECO:0007669"/>
    <property type="project" value="UniProtKB-KW"/>
</dbReference>
<dbReference type="AlphaFoldDB" id="B4CWG8"/>
<dbReference type="PANTHER" id="PTHR12526">
    <property type="entry name" value="GLYCOSYLTRANSFERASE"/>
    <property type="match status" value="1"/>
</dbReference>
<comment type="caution">
    <text evidence="5">The sequence shown here is derived from an EMBL/GenBank/DDBJ whole genome shotgun (WGS) entry which is preliminary data.</text>
</comment>
<dbReference type="Pfam" id="PF13439">
    <property type="entry name" value="Glyco_transf_4"/>
    <property type="match status" value="1"/>
</dbReference>
<proteinExistence type="predicted"/>
<keyword evidence="1" id="KW-0328">Glycosyltransferase</keyword>
<evidence type="ECO:0000259" key="3">
    <source>
        <dbReference type="Pfam" id="PF00534"/>
    </source>
</evidence>
<dbReference type="EMBL" id="ABVL01000002">
    <property type="protein sequence ID" value="EDY21760.1"/>
    <property type="molecule type" value="Genomic_DNA"/>
</dbReference>
<gene>
    <name evidence="5" type="ORF">CfE428DRAFT_1005</name>
</gene>
<dbReference type="InterPro" id="IPR001296">
    <property type="entry name" value="Glyco_trans_1"/>
</dbReference>
<dbReference type="InParanoid" id="B4CWG8"/>
<organism evidence="5 6">
    <name type="scientific">Chthoniobacter flavus Ellin428</name>
    <dbReference type="NCBI Taxonomy" id="497964"/>
    <lineage>
        <taxon>Bacteria</taxon>
        <taxon>Pseudomonadati</taxon>
        <taxon>Verrucomicrobiota</taxon>
        <taxon>Spartobacteria</taxon>
        <taxon>Chthoniobacterales</taxon>
        <taxon>Chthoniobacteraceae</taxon>
        <taxon>Chthoniobacter</taxon>
    </lineage>
</organism>
<dbReference type="CDD" id="cd03801">
    <property type="entry name" value="GT4_PimA-like"/>
    <property type="match status" value="1"/>
</dbReference>
<evidence type="ECO:0000256" key="2">
    <source>
        <dbReference type="ARBA" id="ARBA00022679"/>
    </source>
</evidence>
<feature type="domain" description="Glycosyltransferase subfamily 4-like N-terminal" evidence="4">
    <location>
        <begin position="15"/>
        <end position="173"/>
    </location>
</feature>
<evidence type="ECO:0000259" key="4">
    <source>
        <dbReference type="Pfam" id="PF13439"/>
    </source>
</evidence>
<dbReference type="eggNOG" id="COG0438">
    <property type="taxonomic scope" value="Bacteria"/>
</dbReference>
<dbReference type="Pfam" id="PF00534">
    <property type="entry name" value="Glycos_transf_1"/>
    <property type="match status" value="1"/>
</dbReference>
<accession>B4CWG8</accession>
<sequence length="383" mass="42565">MKIALIHYTYLPVLGGVEIVMAEHARLFTEHGHKVTVICDQGASNDPRIPVELLPDAADAGELARALEPLLANMDVVMIHNVATMPFHITLTEALWNIAKRLTSVRFVAWVHDLVACNPDYELPTIEEWPWNSLTRAHDRYRYIAVSELRRRQFTELTGGRCTVIPNGVDPTRLLGLTESITELALAYNLPGREIVLLHPTRLLKRKNVELGLRVTAALKSAGRSCAYLITGAPDAQNAASQTYAEHLIELRDELGLQDDALFLQADVPIPEPDLASLFVLADALFFPSRQEGFGLPVLEAALHRLPVFCSAIEPLTSLLTQGVTFFPLDAEPTQIALTIAARLGTTEAWQARHQIRRHYAWPAVYTNYLAPLLSEFETFVSA</sequence>
<dbReference type="PANTHER" id="PTHR12526:SF510">
    <property type="entry name" value="D-INOSITOL 3-PHOSPHATE GLYCOSYLTRANSFERASE"/>
    <property type="match status" value="1"/>
</dbReference>
<feature type="domain" description="Glycosyl transferase family 1" evidence="3">
    <location>
        <begin position="188"/>
        <end position="337"/>
    </location>
</feature>
<protein>
    <submittedName>
        <fullName evidence="5">Glycosyl transferase group 1</fullName>
    </submittedName>
</protein>
<dbReference type="InterPro" id="IPR028098">
    <property type="entry name" value="Glyco_trans_4-like_N"/>
</dbReference>
<dbReference type="RefSeq" id="WP_006978332.1">
    <property type="nucleotide sequence ID" value="NZ_ABVL01000002.1"/>
</dbReference>
<keyword evidence="6" id="KW-1185">Reference proteome</keyword>
<name>B4CWG8_9BACT</name>